<evidence type="ECO:0000256" key="4">
    <source>
        <dbReference type="ARBA" id="ARBA00058145"/>
    </source>
</evidence>
<accession>A0A5R9GV21</accession>
<dbReference type="EMBL" id="VBRY01000002">
    <property type="protein sequence ID" value="TLS68775.1"/>
    <property type="molecule type" value="Genomic_DNA"/>
</dbReference>
<reference evidence="6 7" key="1">
    <citation type="journal article" date="2019" name="Appl. Environ. Microbiol.">
        <title>Environmental Evidence and Genomic Insight of Iron-oxidizing Bacteria Preference Towards More Corrosion Resistant Stainless Steel at Higher Salinities.</title>
        <authorList>
            <person name="Garrison C.E."/>
            <person name="Price K.A."/>
            <person name="Field E.K."/>
        </authorList>
    </citation>
    <scope>NUCLEOTIDE SEQUENCE [LARGE SCALE GENOMIC DNA]</scope>
    <source>
        <strain evidence="6 7">P3</strain>
    </source>
</reference>
<evidence type="ECO:0000313" key="6">
    <source>
        <dbReference type="EMBL" id="TLS68775.1"/>
    </source>
</evidence>
<organism evidence="6 7">
    <name type="scientific">Mariprofundus erugo</name>
    <dbReference type="NCBI Taxonomy" id="2528639"/>
    <lineage>
        <taxon>Bacteria</taxon>
        <taxon>Pseudomonadati</taxon>
        <taxon>Pseudomonadota</taxon>
        <taxon>Candidatius Mariprofundia</taxon>
        <taxon>Mariprofundales</taxon>
        <taxon>Mariprofundaceae</taxon>
        <taxon>Mariprofundus</taxon>
    </lineage>
</organism>
<dbReference type="InterPro" id="IPR027363">
    <property type="entry name" value="M1Pi_N"/>
</dbReference>
<dbReference type="PANTHER" id="PTHR43475:SF1">
    <property type="entry name" value="METHYLTHIORIBOSE-1-PHOSPHATE ISOMERASE"/>
    <property type="match status" value="1"/>
</dbReference>
<evidence type="ECO:0000256" key="3">
    <source>
        <dbReference type="ARBA" id="ARBA00051169"/>
    </source>
</evidence>
<feature type="binding site" evidence="5">
    <location>
        <position position="191"/>
    </location>
    <ligand>
        <name>substrate</name>
    </ligand>
</feature>
<keyword evidence="1 5" id="KW-0413">Isomerase</keyword>
<comment type="pathway">
    <text evidence="5">Amino-acid biosynthesis; L-methionine biosynthesis via salvage pathway; L-methionine from S-methyl-5-thio-alpha-D-ribose 1-phosphate: step 1/6.</text>
</comment>
<dbReference type="PANTHER" id="PTHR43475">
    <property type="entry name" value="METHYLTHIORIBOSE-1-PHOSPHATE ISOMERASE"/>
    <property type="match status" value="1"/>
</dbReference>
<dbReference type="AlphaFoldDB" id="A0A5R9GV21"/>
<dbReference type="InterPro" id="IPR042529">
    <property type="entry name" value="IF_2B-like_C"/>
</dbReference>
<dbReference type="EC" id="5.3.1.23" evidence="5"/>
<evidence type="ECO:0000256" key="5">
    <source>
        <dbReference type="HAMAP-Rule" id="MF_01678"/>
    </source>
</evidence>
<evidence type="ECO:0000256" key="1">
    <source>
        <dbReference type="ARBA" id="ARBA00023235"/>
    </source>
</evidence>
<dbReference type="NCBIfam" id="TIGR00524">
    <property type="entry name" value="eIF-2B_rel"/>
    <property type="match status" value="1"/>
</dbReference>
<feature type="active site" description="Proton donor" evidence="5">
    <location>
        <position position="232"/>
    </location>
</feature>
<dbReference type="HAMAP" id="MF_01678">
    <property type="entry name" value="Salvage_MtnA"/>
    <property type="match status" value="1"/>
</dbReference>
<dbReference type="Pfam" id="PF01008">
    <property type="entry name" value="IF-2B"/>
    <property type="match status" value="1"/>
</dbReference>
<keyword evidence="7" id="KW-1185">Reference proteome</keyword>
<dbReference type="UniPathway" id="UPA00904">
    <property type="reaction ID" value="UER00874"/>
</dbReference>
<name>A0A5R9GV21_9PROT</name>
<dbReference type="NCBIfam" id="TIGR00512">
    <property type="entry name" value="salvage_mtnA"/>
    <property type="match status" value="1"/>
</dbReference>
<comment type="similarity">
    <text evidence="5">Belongs to the EIF-2B alpha/beta/delta subunits family. MtnA subfamily.</text>
</comment>
<comment type="catalytic activity">
    <reaction evidence="3">
        <text>5-(methylsulfanyl)-alpha-D-ribose 1-phosphate = 5-(methylsulfanyl)-D-ribulose 1-phosphate</text>
        <dbReference type="Rhea" id="RHEA:19989"/>
        <dbReference type="ChEBI" id="CHEBI:58533"/>
        <dbReference type="ChEBI" id="CHEBI:58548"/>
        <dbReference type="EC" id="5.3.1.23"/>
    </reaction>
    <physiologicalReaction direction="left-to-right" evidence="3">
        <dbReference type="Rhea" id="RHEA:19990"/>
    </physiologicalReaction>
</comment>
<comment type="catalytic activity">
    <reaction evidence="2">
        <text>5-deoxy-alpha-D-ribose 1-phosphate = 5-deoxy-D-ribulose 1-phosphate</text>
        <dbReference type="Rhea" id="RHEA:61296"/>
        <dbReference type="ChEBI" id="CHEBI:58749"/>
        <dbReference type="ChEBI" id="CHEBI:144504"/>
    </reaction>
    <physiologicalReaction direction="left-to-right" evidence="2">
        <dbReference type="Rhea" id="RHEA:61297"/>
    </physiologicalReaction>
</comment>
<keyword evidence="5" id="KW-0486">Methionine biosynthesis</keyword>
<dbReference type="GO" id="GO:0019509">
    <property type="term" value="P:L-methionine salvage from methylthioadenosine"/>
    <property type="evidence" value="ECO:0007669"/>
    <property type="project" value="UniProtKB-UniRule"/>
</dbReference>
<dbReference type="Gene3D" id="1.20.120.420">
    <property type="entry name" value="translation initiation factor eif-2b, domain 1"/>
    <property type="match status" value="1"/>
</dbReference>
<dbReference type="FunFam" id="3.40.50.10470:FF:000006">
    <property type="entry name" value="Methylthioribose-1-phosphate isomerase"/>
    <property type="match status" value="1"/>
</dbReference>
<sequence length="341" mass="37563">MRIGQDEYRAVFWDTSTQAVRWIEQRLLPHTFTIVGSRNPEDVAQAIETMQVRGAPSIGAVAALGLALAWQVDRGRFFDYWLQRFRRTRPTAVNLFHACDVMEGLAIGEPSSEVMIERAVYYGDEEVAANCRMGEHLAELLAVGERRILTHCNAGWLAAVDWGTATSGIYHLARAGESPFVWVDETRPRLQGARLTAWELMEEGIACALQADSAAAWMMAQGKVDCVVVGADRVAANGDVANKVGTYALSLAAKAHGIPMYIAAPSSTFDRMCSKGADIPIEDRHGDEVTVMDGMDQKRCHRHIRVATERVRVNNPAFDVTPYENISAIISENGLWARGAD</sequence>
<dbReference type="Proteomes" id="UP000306585">
    <property type="component" value="Unassembled WGS sequence"/>
</dbReference>
<keyword evidence="5" id="KW-0028">Amino-acid biosynthesis</keyword>
<feature type="binding site" evidence="5">
    <location>
        <begin position="53"/>
        <end position="55"/>
    </location>
    <ligand>
        <name>substrate</name>
    </ligand>
</feature>
<dbReference type="SUPFAM" id="SSF100950">
    <property type="entry name" value="NagB/RpiA/CoA transferase-like"/>
    <property type="match status" value="1"/>
</dbReference>
<gene>
    <name evidence="5 6" type="primary">mtnA</name>
    <name evidence="6" type="ORF">FEF65_03525</name>
</gene>
<feature type="site" description="Transition state stabilizer" evidence="5">
    <location>
        <position position="152"/>
    </location>
</feature>
<feature type="binding site" evidence="5">
    <location>
        <begin position="242"/>
        <end position="243"/>
    </location>
    <ligand>
        <name>substrate</name>
    </ligand>
</feature>
<dbReference type="RefSeq" id="WP_138238394.1">
    <property type="nucleotide sequence ID" value="NZ_VBRY01000002.1"/>
</dbReference>
<comment type="function">
    <text evidence="4">Catalyzes the interconversion of methylthioribose-1-phosphate (MTR-1-P) into methylthioribulose-1-phosphate (MTRu-1-P). Also catalyzes the interconversion of 5-deoxyribose 1-phosphate and 5-deoxyribulose 1-phosphate. Part of a bifunctional DHAP-shunt salvage pathway for SAM by-products.</text>
</comment>
<dbReference type="InterPro" id="IPR037171">
    <property type="entry name" value="NagB/RpiA_transferase-like"/>
</dbReference>
<dbReference type="GO" id="GO:0046523">
    <property type="term" value="F:S-methyl-5-thioribose-1-phosphate isomerase activity"/>
    <property type="evidence" value="ECO:0007669"/>
    <property type="project" value="UniProtKB-UniRule"/>
</dbReference>
<evidence type="ECO:0000256" key="2">
    <source>
        <dbReference type="ARBA" id="ARBA00050906"/>
    </source>
</evidence>
<dbReference type="Gene3D" id="3.40.50.10470">
    <property type="entry name" value="Translation initiation factor eif-2b, domain 2"/>
    <property type="match status" value="1"/>
</dbReference>
<feature type="binding site" evidence="5">
    <location>
        <position position="89"/>
    </location>
    <ligand>
        <name>substrate</name>
    </ligand>
</feature>
<dbReference type="NCBIfam" id="NF004326">
    <property type="entry name" value="PRK05720.1"/>
    <property type="match status" value="1"/>
</dbReference>
<comment type="caution">
    <text evidence="6">The sequence shown here is derived from an EMBL/GenBank/DDBJ whole genome shotgun (WGS) entry which is preliminary data.</text>
</comment>
<dbReference type="InterPro" id="IPR011559">
    <property type="entry name" value="Initiation_fac_2B_a/b/d"/>
</dbReference>
<dbReference type="InterPro" id="IPR000649">
    <property type="entry name" value="IF-2B-related"/>
</dbReference>
<protein>
    <recommendedName>
        <fullName evidence="5">Methylthioribose-1-phosphate isomerase</fullName>
        <shortName evidence="5">M1Pi</shortName>
        <shortName evidence="5">MTR-1-P isomerase</shortName>
        <ecNumber evidence="5">5.3.1.23</ecNumber>
    </recommendedName>
    <alternativeName>
        <fullName evidence="5">S-methyl-5-thioribose-1-phosphate isomerase</fullName>
    </alternativeName>
</protein>
<dbReference type="InterPro" id="IPR005251">
    <property type="entry name" value="IF-M1Pi"/>
</dbReference>
<evidence type="ECO:0000313" key="7">
    <source>
        <dbReference type="Proteomes" id="UP000306585"/>
    </source>
</evidence>
<proteinExistence type="inferred from homology"/>